<name>A0A820A4H5_9BILA</name>
<dbReference type="EMBL" id="CAJOAZ010008342">
    <property type="protein sequence ID" value="CAF4182717.1"/>
    <property type="molecule type" value="Genomic_DNA"/>
</dbReference>
<organism evidence="2 3">
    <name type="scientific">Adineta steineri</name>
    <dbReference type="NCBI Taxonomy" id="433720"/>
    <lineage>
        <taxon>Eukaryota</taxon>
        <taxon>Metazoa</taxon>
        <taxon>Spiralia</taxon>
        <taxon>Gnathifera</taxon>
        <taxon>Rotifera</taxon>
        <taxon>Eurotatoria</taxon>
        <taxon>Bdelloidea</taxon>
        <taxon>Adinetida</taxon>
        <taxon>Adinetidae</taxon>
        <taxon>Adineta</taxon>
    </lineage>
</organism>
<dbReference type="GO" id="GO:0016491">
    <property type="term" value="F:oxidoreductase activity"/>
    <property type="evidence" value="ECO:0007669"/>
    <property type="project" value="UniProtKB-KW"/>
</dbReference>
<accession>A0A820A4H5</accession>
<dbReference type="Proteomes" id="UP000663844">
    <property type="component" value="Unassembled WGS sequence"/>
</dbReference>
<evidence type="ECO:0008006" key="4">
    <source>
        <dbReference type="Google" id="ProtNLM"/>
    </source>
</evidence>
<reference evidence="2" key="1">
    <citation type="submission" date="2021-02" db="EMBL/GenBank/DDBJ databases">
        <authorList>
            <person name="Nowell W R."/>
        </authorList>
    </citation>
    <scope>NUCLEOTIDE SEQUENCE</scope>
</reference>
<comment type="caution">
    <text evidence="2">The sequence shown here is derived from an EMBL/GenBank/DDBJ whole genome shotgun (WGS) entry which is preliminary data.</text>
</comment>
<evidence type="ECO:0000256" key="1">
    <source>
        <dbReference type="ARBA" id="ARBA00023002"/>
    </source>
</evidence>
<evidence type="ECO:0000313" key="2">
    <source>
        <dbReference type="EMBL" id="CAF4182717.1"/>
    </source>
</evidence>
<dbReference type="SUPFAM" id="SSF51197">
    <property type="entry name" value="Clavaminate synthase-like"/>
    <property type="match status" value="1"/>
</dbReference>
<evidence type="ECO:0000313" key="3">
    <source>
        <dbReference type="Proteomes" id="UP000663844"/>
    </source>
</evidence>
<dbReference type="Gene3D" id="3.60.130.10">
    <property type="entry name" value="Clavaminate synthase-like"/>
    <property type="match status" value="1"/>
</dbReference>
<keyword evidence="1" id="KW-0560">Oxidoreductase</keyword>
<dbReference type="AlphaFoldDB" id="A0A820A4H5"/>
<gene>
    <name evidence="2" type="ORF">OXD698_LOCUS39828</name>
</gene>
<sequence>MHFHLKSYNYDPNRTFEIEKTLVDDGYVRIQFFDQHVPHDNDFPTNMEKFLIDIIEKLDGESRSQTDDEFLFHTDCSYEINPPEYMALFVLEPDQFGGGQLEIIQLSDILQSLSIKTREKLSNENFRINIPLEFLKKYRPILNKYTMIILNNQKYLHGRTKIFDQRRLLLQIRFN</sequence>
<proteinExistence type="predicted"/>
<dbReference type="InterPro" id="IPR042098">
    <property type="entry name" value="TauD-like_sf"/>
</dbReference>
<protein>
    <recommendedName>
        <fullName evidence="4">TauD/TfdA-like domain-containing protein</fullName>
    </recommendedName>
</protein>